<name>A0AAQ3PX73_9LILI</name>
<dbReference type="Proteomes" id="UP001327560">
    <property type="component" value="Chromosome 1"/>
</dbReference>
<feature type="domain" description="Major facilitator superfamily (MFS) profile" evidence="7">
    <location>
        <begin position="26"/>
        <end position="468"/>
    </location>
</feature>
<dbReference type="PANTHER" id="PTHR23511">
    <property type="entry name" value="SYNAPTIC VESICLE GLYCOPROTEIN 2"/>
    <property type="match status" value="1"/>
</dbReference>
<dbReference type="SUPFAM" id="SSF103473">
    <property type="entry name" value="MFS general substrate transporter"/>
    <property type="match status" value="1"/>
</dbReference>
<evidence type="ECO:0000256" key="4">
    <source>
        <dbReference type="ARBA" id="ARBA00022989"/>
    </source>
</evidence>
<feature type="transmembrane region" description="Helical" evidence="6">
    <location>
        <begin position="414"/>
        <end position="437"/>
    </location>
</feature>
<evidence type="ECO:0000313" key="8">
    <source>
        <dbReference type="EMBL" id="WOK92085.1"/>
    </source>
</evidence>
<dbReference type="FunFam" id="1.20.1250.20:FF:000232">
    <property type="entry name" value="Organic cation/carnitine transporter 7"/>
    <property type="match status" value="1"/>
</dbReference>
<gene>
    <name evidence="8" type="ORF">Cni_G00776</name>
</gene>
<evidence type="ECO:0000256" key="3">
    <source>
        <dbReference type="ARBA" id="ARBA00022692"/>
    </source>
</evidence>
<keyword evidence="9" id="KW-1185">Reference proteome</keyword>
<dbReference type="InterPro" id="IPR036259">
    <property type="entry name" value="MFS_trans_sf"/>
</dbReference>
<feature type="transmembrane region" description="Helical" evidence="6">
    <location>
        <begin position="91"/>
        <end position="109"/>
    </location>
</feature>
<evidence type="ECO:0000256" key="6">
    <source>
        <dbReference type="SAM" id="Phobius"/>
    </source>
</evidence>
<evidence type="ECO:0000256" key="1">
    <source>
        <dbReference type="ARBA" id="ARBA00004141"/>
    </source>
</evidence>
<dbReference type="PANTHER" id="PTHR23511:SF5">
    <property type="entry name" value="MAJOR FACILITATOR-TYPE TRANSPORTER HXNZ-RELATED"/>
    <property type="match status" value="1"/>
</dbReference>
<keyword evidence="4 6" id="KW-1133">Transmembrane helix</keyword>
<sequence>MEEGGTTYTVDDALISVGFGKFQALVLVYAGMGWVSEAMEVMLLSFVGPSVQKEWKLSSNEESLITSVVFCGMLIGACSWGIVSDNYGRRMGFLFTALVTSFAGFLSSFSPNYICLIVSRFVVGIGLGGGPVLASWFLEFVPAPNRGIWMVVFASFWTVGTILEASLAWVIMPTLGWRWLLVVTSIPSFVLLLFYYVAPESPRFFCMRNRDAAVTILEKMAKMNKMTLPNGMLTSDHKDEIGKKQHPSEAIPLLATIDEGTGNNIGFISTLYVLLSPKLIRTTLLMWIVSFGNAFAYYGIVLLTSELTGICTSKVLLSNDSDQANSYRDILVTSFAEIPGLIICGALVDRIGRKLSMSILLFITCIFLIPLVWHQNEVLTTSLLFGARTCVTGSFNILYIYAPEVYPTSLRSTGLGTTSSVGRIGGIICPIVAVALVQGCNQTASILLFELVIFLSGAAVLFLPLETNGRDLSDTI</sequence>
<dbReference type="PROSITE" id="PS50850">
    <property type="entry name" value="MFS"/>
    <property type="match status" value="1"/>
</dbReference>
<accession>A0AAQ3PX73</accession>
<evidence type="ECO:0000259" key="7">
    <source>
        <dbReference type="PROSITE" id="PS50850"/>
    </source>
</evidence>
<keyword evidence="5 6" id="KW-0472">Membrane</keyword>
<feature type="transmembrane region" description="Helical" evidence="6">
    <location>
        <begin position="121"/>
        <end position="141"/>
    </location>
</feature>
<feature type="transmembrane region" description="Helical" evidence="6">
    <location>
        <begin position="443"/>
        <end position="463"/>
    </location>
</feature>
<feature type="transmembrane region" description="Helical" evidence="6">
    <location>
        <begin position="177"/>
        <end position="198"/>
    </location>
</feature>
<feature type="transmembrane region" description="Helical" evidence="6">
    <location>
        <begin position="379"/>
        <end position="402"/>
    </location>
</feature>
<feature type="transmembrane region" description="Helical" evidence="6">
    <location>
        <begin position="284"/>
        <end position="310"/>
    </location>
</feature>
<reference evidence="8 9" key="1">
    <citation type="submission" date="2023-10" db="EMBL/GenBank/DDBJ databases">
        <title>Chromosome-scale genome assembly provides insights into flower coloration mechanisms of Canna indica.</title>
        <authorList>
            <person name="Li C."/>
        </authorList>
    </citation>
    <scope>NUCLEOTIDE SEQUENCE [LARGE SCALE GENOMIC DNA]</scope>
    <source>
        <tissue evidence="8">Flower</tissue>
    </source>
</reference>
<feature type="transmembrane region" description="Helical" evidence="6">
    <location>
        <begin position="24"/>
        <end position="44"/>
    </location>
</feature>
<dbReference type="Gene3D" id="1.20.1250.20">
    <property type="entry name" value="MFS general substrate transporter like domains"/>
    <property type="match status" value="1"/>
</dbReference>
<feature type="transmembrane region" description="Helical" evidence="6">
    <location>
        <begin position="64"/>
        <end position="84"/>
    </location>
</feature>
<dbReference type="GO" id="GO:0022857">
    <property type="term" value="F:transmembrane transporter activity"/>
    <property type="evidence" value="ECO:0007669"/>
    <property type="project" value="InterPro"/>
</dbReference>
<evidence type="ECO:0000256" key="2">
    <source>
        <dbReference type="ARBA" id="ARBA00022448"/>
    </source>
</evidence>
<dbReference type="GO" id="GO:0016020">
    <property type="term" value="C:membrane"/>
    <property type="evidence" value="ECO:0007669"/>
    <property type="project" value="UniProtKB-SubCell"/>
</dbReference>
<keyword evidence="2" id="KW-0813">Transport</keyword>
<evidence type="ECO:0000256" key="5">
    <source>
        <dbReference type="ARBA" id="ARBA00023136"/>
    </source>
</evidence>
<dbReference type="InterPro" id="IPR005828">
    <property type="entry name" value="MFS_sugar_transport-like"/>
</dbReference>
<feature type="transmembrane region" description="Helical" evidence="6">
    <location>
        <begin position="330"/>
        <end position="348"/>
    </location>
</feature>
<organism evidence="8 9">
    <name type="scientific">Canna indica</name>
    <name type="common">Indian-shot</name>
    <dbReference type="NCBI Taxonomy" id="4628"/>
    <lineage>
        <taxon>Eukaryota</taxon>
        <taxon>Viridiplantae</taxon>
        <taxon>Streptophyta</taxon>
        <taxon>Embryophyta</taxon>
        <taxon>Tracheophyta</taxon>
        <taxon>Spermatophyta</taxon>
        <taxon>Magnoliopsida</taxon>
        <taxon>Liliopsida</taxon>
        <taxon>Zingiberales</taxon>
        <taxon>Cannaceae</taxon>
        <taxon>Canna</taxon>
    </lineage>
</organism>
<dbReference type="Pfam" id="PF00083">
    <property type="entry name" value="Sugar_tr"/>
    <property type="match status" value="1"/>
</dbReference>
<feature type="transmembrane region" description="Helical" evidence="6">
    <location>
        <begin position="355"/>
        <end position="373"/>
    </location>
</feature>
<feature type="transmembrane region" description="Helical" evidence="6">
    <location>
        <begin position="148"/>
        <end position="171"/>
    </location>
</feature>
<dbReference type="AlphaFoldDB" id="A0AAQ3PX73"/>
<protein>
    <submittedName>
        <fullName evidence="8">Organic cation/carnitine transporter 7 isoform X1</fullName>
    </submittedName>
</protein>
<comment type="subcellular location">
    <subcellularLocation>
        <location evidence="1">Membrane</location>
        <topology evidence="1">Multi-pass membrane protein</topology>
    </subcellularLocation>
</comment>
<keyword evidence="3 6" id="KW-0812">Transmembrane</keyword>
<dbReference type="InterPro" id="IPR020846">
    <property type="entry name" value="MFS_dom"/>
</dbReference>
<evidence type="ECO:0000313" key="9">
    <source>
        <dbReference type="Proteomes" id="UP001327560"/>
    </source>
</evidence>
<dbReference type="EMBL" id="CP136890">
    <property type="protein sequence ID" value="WOK92085.1"/>
    <property type="molecule type" value="Genomic_DNA"/>
</dbReference>
<proteinExistence type="predicted"/>